<dbReference type="EnsemblMetazoa" id="XM_038209776.1">
    <property type="protein sequence ID" value="XP_038065704.1"/>
    <property type="gene ID" value="LOC119735837"/>
</dbReference>
<name>A0A914AQI7_PATMI</name>
<evidence type="ECO:0000256" key="1">
    <source>
        <dbReference type="SAM" id="MobiDB-lite"/>
    </source>
</evidence>
<accession>A0A914AQI7</accession>
<dbReference type="PANTHER" id="PTHR46599">
    <property type="entry name" value="PIGGYBAC TRANSPOSABLE ELEMENT-DERIVED PROTEIN 4"/>
    <property type="match status" value="1"/>
</dbReference>
<evidence type="ECO:0000313" key="4">
    <source>
        <dbReference type="Proteomes" id="UP000887568"/>
    </source>
</evidence>
<dbReference type="InterPro" id="IPR029526">
    <property type="entry name" value="PGBD"/>
</dbReference>
<feature type="compositionally biased region" description="Basic and acidic residues" evidence="1">
    <location>
        <begin position="1"/>
        <end position="11"/>
    </location>
</feature>
<dbReference type="Pfam" id="PF13843">
    <property type="entry name" value="DDE_Tnp_1_7"/>
    <property type="match status" value="1"/>
</dbReference>
<feature type="region of interest" description="Disordered" evidence="1">
    <location>
        <begin position="1"/>
        <end position="75"/>
    </location>
</feature>
<reference evidence="3" key="1">
    <citation type="submission" date="2022-11" db="UniProtKB">
        <authorList>
            <consortium name="EnsemblMetazoa"/>
        </authorList>
    </citation>
    <scope>IDENTIFICATION</scope>
</reference>
<dbReference type="AlphaFoldDB" id="A0A914AQI7"/>
<proteinExistence type="predicted"/>
<protein>
    <recommendedName>
        <fullName evidence="2">PiggyBac transposable element-derived protein domain-containing protein</fullName>
    </recommendedName>
</protein>
<dbReference type="Proteomes" id="UP000887568">
    <property type="component" value="Unplaced"/>
</dbReference>
<dbReference type="RefSeq" id="XP_038065704.1">
    <property type="nucleotide sequence ID" value="XM_038209776.1"/>
</dbReference>
<dbReference type="OrthoDB" id="9985837at2759"/>
<feature type="compositionally biased region" description="Acidic residues" evidence="1">
    <location>
        <begin position="12"/>
        <end position="32"/>
    </location>
</feature>
<dbReference type="PANTHER" id="PTHR46599:SF3">
    <property type="entry name" value="PIGGYBAC TRANSPOSABLE ELEMENT-DERIVED PROTEIN 4"/>
    <property type="match status" value="1"/>
</dbReference>
<organism evidence="3 4">
    <name type="scientific">Patiria miniata</name>
    <name type="common">Bat star</name>
    <name type="synonym">Asterina miniata</name>
    <dbReference type="NCBI Taxonomy" id="46514"/>
    <lineage>
        <taxon>Eukaryota</taxon>
        <taxon>Metazoa</taxon>
        <taxon>Echinodermata</taxon>
        <taxon>Eleutherozoa</taxon>
        <taxon>Asterozoa</taxon>
        <taxon>Asteroidea</taxon>
        <taxon>Valvatacea</taxon>
        <taxon>Valvatida</taxon>
        <taxon>Asterinidae</taxon>
        <taxon>Patiria</taxon>
    </lineage>
</organism>
<sequence length="605" mass="69234">MYADDAFREIFEDADSGESDFEEVLAGDEIDGDSDHGDVYVSESESDNEVVDPAPAPGNNGPRAGGNGQQVRPRRVQGGGDVAFRAALPRAYQHDWLMDFNQPHGQMIFAEDGVIGEDDISEYAIFSHFFDLLVTETNRYAATTIASKGGVDGLRRHSRLRKWRDVDAGEMKAFLAILLLMGMDRRPNYDAYWTTEWTIQTPGIRAILSRDRFYLILQVFHTTDNALLTQAGDPNHDHQGKIKEVMDMLVSRWQSAYYPGREIAVDETIIPFKGRSSMKVYKPNKPHKWGLNCWNIAESNTGYIWNSELYQGKTNNETEVGLYKNVVLRLSQPFNGKGHHIYMDNLFSSPELYFSLAENGIGACGTLRVNRVDTPNEIKETKTKKGDPLCAVRDGDLLFLSWFDKRQVNVVTSVHNQSTFQKDVRARGQQDPRKVDKPVAIECYTRFMGGVDRADQGMWYYLNIHKTLKWWKKVFVYLLEVSYVNSWIIWKRLHPATRLKPEKFRYAVIHGLLEGHVPPDVRPGRRSIDQPLRLTERHFLKHITAVTAAGRKSRPDCVVSSNRSVKRHQIEYACEECNLPMCPVPCFRRYHTLVDYKANCEPGYH</sequence>
<keyword evidence="4" id="KW-1185">Reference proteome</keyword>
<feature type="domain" description="PiggyBac transposable element-derived protein" evidence="2">
    <location>
        <begin position="128"/>
        <end position="487"/>
    </location>
</feature>
<evidence type="ECO:0000313" key="3">
    <source>
        <dbReference type="EnsemblMetazoa" id="XP_038065704.1"/>
    </source>
</evidence>
<dbReference type="OMA" id="PVAIECY"/>
<evidence type="ECO:0000259" key="2">
    <source>
        <dbReference type="Pfam" id="PF13843"/>
    </source>
</evidence>
<dbReference type="GeneID" id="119735837"/>